<dbReference type="RefSeq" id="WP_189650549.1">
    <property type="nucleotide sequence ID" value="NZ_BMRC01000014.1"/>
</dbReference>
<name>A0ABV5I7E6_9ACTN</name>
<dbReference type="InterPro" id="IPR009430">
    <property type="entry name" value="GvpL/GvpF"/>
</dbReference>
<gene>
    <name evidence="4" type="ORF">ACFFV7_04480</name>
</gene>
<dbReference type="Pfam" id="PF06386">
    <property type="entry name" value="GvpL_GvpF"/>
    <property type="match status" value="1"/>
</dbReference>
<dbReference type="PANTHER" id="PTHR36852:SF1">
    <property type="entry name" value="PROTEIN GVPL 2"/>
    <property type="match status" value="1"/>
</dbReference>
<accession>A0ABV5I7E6</accession>
<evidence type="ECO:0000256" key="2">
    <source>
        <dbReference type="ARBA" id="ARBA00035108"/>
    </source>
</evidence>
<organism evidence="4 5">
    <name type="scientific">Nonomuraea spiralis</name>
    <dbReference type="NCBI Taxonomy" id="46182"/>
    <lineage>
        <taxon>Bacteria</taxon>
        <taxon>Bacillati</taxon>
        <taxon>Actinomycetota</taxon>
        <taxon>Actinomycetes</taxon>
        <taxon>Streptosporangiales</taxon>
        <taxon>Streptosporangiaceae</taxon>
        <taxon>Nonomuraea</taxon>
    </lineage>
</organism>
<evidence type="ECO:0000313" key="4">
    <source>
        <dbReference type="EMBL" id="MFB9200442.1"/>
    </source>
</evidence>
<comment type="subcellular location">
    <subcellularLocation>
        <location evidence="2">Gas vesicle</location>
    </subcellularLocation>
</comment>
<sequence>MATDQGVYLYAVTRDEGEEPDGLTGVAGAPVRRLTHRVLAAFVSTVSLAEFGEEALRRSMEDLTWLEETARTHHRVVEAVAALRPTAPVRLVTVYTGEAQVRDLLDERHEQFDAVLARVAGRREWGVKAYAVPGRAEPVADPQDAAPGAAYLNRRRAALRGREADWRRAGEHARAVHEALMDVAVVGRCHRAQDPQLSGRREQMVLNGAYLVDDERAAEFAQVIEDVAERGVTVELVGPWAPYSFAALDQDGEAARGDAP</sequence>
<dbReference type="EMBL" id="JBHMEI010000002">
    <property type="protein sequence ID" value="MFB9200442.1"/>
    <property type="molecule type" value="Genomic_DNA"/>
</dbReference>
<comment type="caution">
    <text evidence="4">The sequence shown here is derived from an EMBL/GenBank/DDBJ whole genome shotgun (WGS) entry which is preliminary data.</text>
</comment>
<keyword evidence="5" id="KW-1185">Reference proteome</keyword>
<reference evidence="4 5" key="1">
    <citation type="submission" date="2024-09" db="EMBL/GenBank/DDBJ databases">
        <authorList>
            <person name="Sun Q."/>
            <person name="Mori K."/>
        </authorList>
    </citation>
    <scope>NUCLEOTIDE SEQUENCE [LARGE SCALE GENOMIC DNA]</scope>
    <source>
        <strain evidence="4 5">CCM 3426</strain>
    </source>
</reference>
<evidence type="ECO:0000256" key="1">
    <source>
        <dbReference type="ARBA" id="ARBA00022987"/>
    </source>
</evidence>
<evidence type="ECO:0000313" key="5">
    <source>
        <dbReference type="Proteomes" id="UP001589647"/>
    </source>
</evidence>
<dbReference type="PANTHER" id="PTHR36852">
    <property type="entry name" value="PROTEIN GVPL 2"/>
    <property type="match status" value="1"/>
</dbReference>
<evidence type="ECO:0000256" key="3">
    <source>
        <dbReference type="ARBA" id="ARBA00035643"/>
    </source>
</evidence>
<keyword evidence="1" id="KW-0304">Gas vesicle</keyword>
<proteinExistence type="inferred from homology"/>
<dbReference type="Proteomes" id="UP001589647">
    <property type="component" value="Unassembled WGS sequence"/>
</dbReference>
<protein>
    <submittedName>
        <fullName evidence="4">GvpL/GvpF family gas vesicle protein</fullName>
    </submittedName>
</protein>
<comment type="similarity">
    <text evidence="3">Belongs to the gas vesicle GvpF/GvpL family.</text>
</comment>